<dbReference type="AlphaFoldDB" id="A0A2N5ZBH9"/>
<dbReference type="GO" id="GO:0046872">
    <property type="term" value="F:metal ion binding"/>
    <property type="evidence" value="ECO:0007669"/>
    <property type="project" value="UniProtKB-KW"/>
</dbReference>
<evidence type="ECO:0000256" key="5">
    <source>
        <dbReference type="ARBA" id="ARBA00022723"/>
    </source>
</evidence>
<evidence type="ECO:0000259" key="8">
    <source>
        <dbReference type="Pfam" id="PF01975"/>
    </source>
</evidence>
<dbReference type="InterPro" id="IPR002828">
    <property type="entry name" value="SurE-like_Pase/nucleotidase"/>
</dbReference>
<dbReference type="PANTHER" id="PTHR30457:SF12">
    <property type="entry name" value="5'_3'-NUCLEOTIDASE SURE"/>
    <property type="match status" value="1"/>
</dbReference>
<comment type="caution">
    <text evidence="9">The sequence shown here is derived from an EMBL/GenBank/DDBJ whole genome shotgun (WGS) entry which is preliminary data.</text>
</comment>
<dbReference type="Proteomes" id="UP000234857">
    <property type="component" value="Unassembled WGS sequence"/>
</dbReference>
<dbReference type="SUPFAM" id="SSF64167">
    <property type="entry name" value="SurE-like"/>
    <property type="match status" value="1"/>
</dbReference>
<organism evidence="9 10">
    <name type="scientific">Muiribacterium halophilum</name>
    <dbReference type="NCBI Taxonomy" id="2053465"/>
    <lineage>
        <taxon>Bacteria</taxon>
        <taxon>Candidatus Muiribacteriota</taxon>
        <taxon>Candidatus Muiribacteriia</taxon>
        <taxon>Candidatus Muiribacteriales</taxon>
        <taxon>Candidatus Muiribacteriaceae</taxon>
        <taxon>Candidatus Muiribacterium</taxon>
    </lineage>
</organism>
<dbReference type="GO" id="GO:0008253">
    <property type="term" value="F:5'-nucleotidase activity"/>
    <property type="evidence" value="ECO:0007669"/>
    <property type="project" value="UniProtKB-EC"/>
</dbReference>
<evidence type="ECO:0000256" key="7">
    <source>
        <dbReference type="ARBA" id="ARBA00022801"/>
    </source>
</evidence>
<evidence type="ECO:0000256" key="3">
    <source>
        <dbReference type="ARBA" id="ARBA00012643"/>
    </source>
</evidence>
<feature type="domain" description="Survival protein SurE-like phosphatase/nucleotidase" evidence="8">
    <location>
        <begin position="3"/>
        <end position="192"/>
    </location>
</feature>
<keyword evidence="5" id="KW-0479">Metal-binding</keyword>
<dbReference type="InterPro" id="IPR036523">
    <property type="entry name" value="SurE-like_sf"/>
</dbReference>
<evidence type="ECO:0000256" key="1">
    <source>
        <dbReference type="ARBA" id="ARBA00000815"/>
    </source>
</evidence>
<proteinExistence type="inferred from homology"/>
<evidence type="ECO:0000313" key="10">
    <source>
        <dbReference type="Proteomes" id="UP000234857"/>
    </source>
</evidence>
<accession>A0A2N5ZBH9</accession>
<dbReference type="InterPro" id="IPR030048">
    <property type="entry name" value="SurE"/>
</dbReference>
<name>A0A2N5ZBH9_MUIH1</name>
<protein>
    <recommendedName>
        <fullName evidence="3">5'-nucleotidase</fullName>
        <ecNumber evidence="3">3.1.3.5</ecNumber>
    </recommendedName>
</protein>
<dbReference type="EMBL" id="PKTG01000123">
    <property type="protein sequence ID" value="PLX16010.1"/>
    <property type="molecule type" value="Genomic_DNA"/>
</dbReference>
<comment type="catalytic activity">
    <reaction evidence="1">
        <text>a ribonucleoside 5'-phosphate + H2O = a ribonucleoside + phosphate</text>
        <dbReference type="Rhea" id="RHEA:12484"/>
        <dbReference type="ChEBI" id="CHEBI:15377"/>
        <dbReference type="ChEBI" id="CHEBI:18254"/>
        <dbReference type="ChEBI" id="CHEBI:43474"/>
        <dbReference type="ChEBI" id="CHEBI:58043"/>
        <dbReference type="EC" id="3.1.3.5"/>
    </reaction>
</comment>
<evidence type="ECO:0000256" key="2">
    <source>
        <dbReference type="ARBA" id="ARBA00011062"/>
    </source>
</evidence>
<dbReference type="GO" id="GO:0000166">
    <property type="term" value="F:nucleotide binding"/>
    <property type="evidence" value="ECO:0007669"/>
    <property type="project" value="UniProtKB-KW"/>
</dbReference>
<dbReference type="GO" id="GO:0004309">
    <property type="term" value="F:exopolyphosphatase activity"/>
    <property type="evidence" value="ECO:0007669"/>
    <property type="project" value="TreeGrafter"/>
</dbReference>
<sequence>MNILIVNDDGIDSIGIRILCEVITEKTDWSIYVFAPDVEKSASAAAMSLHKELSIVENKEFKGVEKAFSVIGGFPVDCSKIAFSFLKDTFDISPDMIISGINNGENTGIDLRYSGTVNAAFEGLERKIPSFALSLAMVKKDDVEGFYRAASFLVEYIIDNKENLRTDILYNFNYPDLDNIKGVKETHPAEFFYKEYYLFEKKKKNGQYRAILKGERVFEKDDSPDSDLGAVANGYVSLTKLKPEFLYEK</sequence>
<dbReference type="GO" id="GO:0008254">
    <property type="term" value="F:3'-nucleotidase activity"/>
    <property type="evidence" value="ECO:0007669"/>
    <property type="project" value="TreeGrafter"/>
</dbReference>
<dbReference type="PANTHER" id="PTHR30457">
    <property type="entry name" value="5'-NUCLEOTIDASE SURE"/>
    <property type="match status" value="1"/>
</dbReference>
<keyword evidence="7 9" id="KW-0378">Hydrolase</keyword>
<comment type="similarity">
    <text evidence="2">Belongs to the SurE nucleotidase family.</text>
</comment>
<dbReference type="Pfam" id="PF01975">
    <property type="entry name" value="SurE"/>
    <property type="match status" value="1"/>
</dbReference>
<gene>
    <name evidence="9" type="ORF">C0601_11655</name>
</gene>
<dbReference type="Gene3D" id="3.40.1210.10">
    <property type="entry name" value="Survival protein SurE-like phosphatase/nucleotidase"/>
    <property type="match status" value="1"/>
</dbReference>
<reference evidence="9 10" key="1">
    <citation type="submission" date="2017-11" db="EMBL/GenBank/DDBJ databases">
        <title>Genome-resolved metagenomics identifies genetic mobility, metabolic interactions, and unexpected diversity in perchlorate-reducing communities.</title>
        <authorList>
            <person name="Barnum T.P."/>
            <person name="Figueroa I.A."/>
            <person name="Carlstrom C.I."/>
            <person name="Lucas L.N."/>
            <person name="Engelbrektson A.L."/>
            <person name="Coates J.D."/>
        </authorList>
    </citation>
    <scope>NUCLEOTIDE SEQUENCE [LARGE SCALE GENOMIC DNA]</scope>
    <source>
        <strain evidence="9">BM706</strain>
    </source>
</reference>
<keyword evidence="6" id="KW-0547">Nucleotide-binding</keyword>
<dbReference type="EC" id="3.1.3.5" evidence="3"/>
<evidence type="ECO:0000256" key="4">
    <source>
        <dbReference type="ARBA" id="ARBA00022490"/>
    </source>
</evidence>
<evidence type="ECO:0000313" key="9">
    <source>
        <dbReference type="EMBL" id="PLX16010.1"/>
    </source>
</evidence>
<keyword evidence="4" id="KW-0963">Cytoplasm</keyword>
<evidence type="ECO:0000256" key="6">
    <source>
        <dbReference type="ARBA" id="ARBA00022741"/>
    </source>
</evidence>